<proteinExistence type="inferred from homology"/>
<evidence type="ECO:0000313" key="9">
    <source>
        <dbReference type="Proteomes" id="UP000638570"/>
    </source>
</evidence>
<evidence type="ECO:0000313" key="8">
    <source>
        <dbReference type="EMBL" id="MBL1377405.1"/>
    </source>
</evidence>
<evidence type="ECO:0000256" key="6">
    <source>
        <dbReference type="ARBA" id="ARBA00023136"/>
    </source>
</evidence>
<gene>
    <name evidence="8" type="ORF">JKV55_08685</name>
</gene>
<reference evidence="9" key="1">
    <citation type="submission" date="2021-01" db="EMBL/GenBank/DDBJ databases">
        <title>Genome public.</title>
        <authorList>
            <person name="Liu C."/>
            <person name="Sun Q."/>
        </authorList>
    </citation>
    <scope>NUCLEOTIDE SEQUENCE [LARGE SCALE GENOMIC DNA]</scope>
    <source>
        <strain evidence="9">CGMCC 1.18722</strain>
    </source>
</reference>
<dbReference type="RefSeq" id="WP_202084222.1">
    <property type="nucleotide sequence ID" value="NZ_JAERTZ010000018.1"/>
</dbReference>
<evidence type="ECO:0000256" key="4">
    <source>
        <dbReference type="ARBA" id="ARBA00022692"/>
    </source>
</evidence>
<accession>A0ABS1QRD0</accession>
<feature type="transmembrane region" description="Helical" evidence="7">
    <location>
        <begin position="102"/>
        <end position="123"/>
    </location>
</feature>
<organism evidence="8 9">
    <name type="scientific">Zobellella iuensis</name>
    <dbReference type="NCBI Taxonomy" id="2803811"/>
    <lineage>
        <taxon>Bacteria</taxon>
        <taxon>Pseudomonadati</taxon>
        <taxon>Pseudomonadota</taxon>
        <taxon>Gammaproteobacteria</taxon>
        <taxon>Aeromonadales</taxon>
        <taxon>Aeromonadaceae</taxon>
        <taxon>Zobellella</taxon>
    </lineage>
</organism>
<evidence type="ECO:0000256" key="3">
    <source>
        <dbReference type="ARBA" id="ARBA00022475"/>
    </source>
</evidence>
<evidence type="ECO:0000256" key="5">
    <source>
        <dbReference type="ARBA" id="ARBA00022989"/>
    </source>
</evidence>
<comment type="similarity">
    <text evidence="2">Belongs to the DoxX family.</text>
</comment>
<dbReference type="InterPro" id="IPR051907">
    <property type="entry name" value="DoxX-like_oxidoreductase"/>
</dbReference>
<dbReference type="EMBL" id="JAERTZ010000018">
    <property type="protein sequence ID" value="MBL1377405.1"/>
    <property type="molecule type" value="Genomic_DNA"/>
</dbReference>
<keyword evidence="5 7" id="KW-1133">Transmembrane helix</keyword>
<evidence type="ECO:0000256" key="1">
    <source>
        <dbReference type="ARBA" id="ARBA00004651"/>
    </source>
</evidence>
<keyword evidence="3" id="KW-1003">Cell membrane</keyword>
<name>A0ABS1QRD0_9GAMM</name>
<evidence type="ECO:0000256" key="2">
    <source>
        <dbReference type="ARBA" id="ARBA00006679"/>
    </source>
</evidence>
<keyword evidence="9" id="KW-1185">Reference proteome</keyword>
<dbReference type="Proteomes" id="UP000638570">
    <property type="component" value="Unassembled WGS sequence"/>
</dbReference>
<dbReference type="Pfam" id="PF07681">
    <property type="entry name" value="DoxX"/>
    <property type="match status" value="1"/>
</dbReference>
<comment type="caution">
    <text evidence="8">The sequence shown here is derived from an EMBL/GenBank/DDBJ whole genome shotgun (WGS) entry which is preliminary data.</text>
</comment>
<keyword evidence="4 7" id="KW-0812">Transmembrane</keyword>
<protein>
    <submittedName>
        <fullName evidence="8">DoxX family protein</fullName>
    </submittedName>
</protein>
<dbReference type="PANTHER" id="PTHR33452">
    <property type="entry name" value="OXIDOREDUCTASE CATD-RELATED"/>
    <property type="match status" value="1"/>
</dbReference>
<feature type="transmembrane region" description="Helical" evidence="7">
    <location>
        <begin position="45"/>
        <end position="65"/>
    </location>
</feature>
<comment type="subcellular location">
    <subcellularLocation>
        <location evidence="1">Cell membrane</location>
        <topology evidence="1">Multi-pass membrane protein</topology>
    </subcellularLocation>
</comment>
<dbReference type="InterPro" id="IPR032808">
    <property type="entry name" value="DoxX"/>
</dbReference>
<evidence type="ECO:0000256" key="7">
    <source>
        <dbReference type="SAM" id="Phobius"/>
    </source>
</evidence>
<sequence length="131" mass="14495">MEKFLNAWRPRVLSVVRMVSAFLFMQHGGQKLFGFPAAPRGEFDLFSLSGVAGVLELFGGALLLLGLFTRPVAFVLSGLMAFAYFIAHAPRDFWPLNNGGELAIMFCFTFFYLVFAGGGSWSLDCLRAGRR</sequence>
<feature type="transmembrane region" description="Helical" evidence="7">
    <location>
        <begin position="12"/>
        <end position="33"/>
    </location>
</feature>
<keyword evidence="6 7" id="KW-0472">Membrane</keyword>
<feature type="transmembrane region" description="Helical" evidence="7">
    <location>
        <begin position="72"/>
        <end position="90"/>
    </location>
</feature>
<dbReference type="PANTHER" id="PTHR33452:SF4">
    <property type="entry name" value="BLL4328 PROTEIN"/>
    <property type="match status" value="1"/>
</dbReference>